<evidence type="ECO:0000256" key="2">
    <source>
        <dbReference type="SAM" id="Phobius"/>
    </source>
</evidence>
<name>A0AAQ4F9D0_AMBAM</name>
<evidence type="ECO:0000313" key="3">
    <source>
        <dbReference type="EMBL" id="KAK8783797.1"/>
    </source>
</evidence>
<keyword evidence="2" id="KW-0812">Transmembrane</keyword>
<dbReference type="AlphaFoldDB" id="A0AAQ4F9D0"/>
<comment type="caution">
    <text evidence="3">The sequence shown here is derived from an EMBL/GenBank/DDBJ whole genome shotgun (WGS) entry which is preliminary data.</text>
</comment>
<feature type="transmembrane region" description="Helical" evidence="2">
    <location>
        <begin position="33"/>
        <end position="56"/>
    </location>
</feature>
<keyword evidence="2" id="KW-0472">Membrane</keyword>
<accession>A0AAQ4F9D0</accession>
<evidence type="ECO:0000256" key="1">
    <source>
        <dbReference type="SAM" id="MobiDB-lite"/>
    </source>
</evidence>
<keyword evidence="2" id="KW-1133">Transmembrane helix</keyword>
<feature type="non-terminal residue" evidence="3">
    <location>
        <position position="139"/>
    </location>
</feature>
<evidence type="ECO:0000313" key="4">
    <source>
        <dbReference type="Proteomes" id="UP001321473"/>
    </source>
</evidence>
<gene>
    <name evidence="3" type="ORF">V5799_009837</name>
</gene>
<reference evidence="3 4" key="1">
    <citation type="journal article" date="2023" name="Arcadia Sci">
        <title>De novo assembly of a long-read Amblyomma americanum tick genome.</title>
        <authorList>
            <person name="Chou S."/>
            <person name="Poskanzer K.E."/>
            <person name="Rollins M."/>
            <person name="Thuy-Boun P.S."/>
        </authorList>
    </citation>
    <scope>NUCLEOTIDE SEQUENCE [LARGE SCALE GENOMIC DNA]</scope>
    <source>
        <strain evidence="3">F_SG_1</strain>
        <tissue evidence="3">Salivary glands</tissue>
    </source>
</reference>
<keyword evidence="4" id="KW-1185">Reference proteome</keyword>
<dbReference type="EMBL" id="JARKHS020005167">
    <property type="protein sequence ID" value="KAK8783797.1"/>
    <property type="molecule type" value="Genomic_DNA"/>
</dbReference>
<feature type="compositionally biased region" description="Polar residues" evidence="1">
    <location>
        <begin position="124"/>
        <end position="139"/>
    </location>
</feature>
<protein>
    <recommendedName>
        <fullName evidence="5">Transmembrane protein</fullName>
    </recommendedName>
</protein>
<evidence type="ECO:0008006" key="5">
    <source>
        <dbReference type="Google" id="ProtNLM"/>
    </source>
</evidence>
<feature type="region of interest" description="Disordered" evidence="1">
    <location>
        <begin position="98"/>
        <end position="139"/>
    </location>
</feature>
<organism evidence="3 4">
    <name type="scientific">Amblyomma americanum</name>
    <name type="common">Lone star tick</name>
    <dbReference type="NCBI Taxonomy" id="6943"/>
    <lineage>
        <taxon>Eukaryota</taxon>
        <taxon>Metazoa</taxon>
        <taxon>Ecdysozoa</taxon>
        <taxon>Arthropoda</taxon>
        <taxon>Chelicerata</taxon>
        <taxon>Arachnida</taxon>
        <taxon>Acari</taxon>
        <taxon>Parasitiformes</taxon>
        <taxon>Ixodida</taxon>
        <taxon>Ixodoidea</taxon>
        <taxon>Ixodidae</taxon>
        <taxon>Amblyomminae</taxon>
        <taxon>Amblyomma</taxon>
    </lineage>
</organism>
<proteinExistence type="predicted"/>
<dbReference type="Proteomes" id="UP001321473">
    <property type="component" value="Unassembled WGS sequence"/>
</dbReference>
<sequence>MEQEQLIKKEYLTTPVPLSTSPAIRFCLSKKAIVLLVVAVVVLGCALTANLIHTYWTPSFTADASTSGKSDDDEYLPLPVSAPSAAAAPALAVVMEAPAPPVDSGVPSPGAKIQDTSVEPEATATLSTGDENGPDTNET</sequence>